<keyword evidence="5 7" id="KW-1133">Transmembrane helix</keyword>
<comment type="similarity">
    <text evidence="2">Belongs to the sodium:solute symporter (SSF) (TC 2.A.21) family.</text>
</comment>
<evidence type="ECO:0000256" key="2">
    <source>
        <dbReference type="ARBA" id="ARBA00006434"/>
    </source>
</evidence>
<feature type="transmembrane region" description="Helical" evidence="7">
    <location>
        <begin position="515"/>
        <end position="534"/>
    </location>
</feature>
<proteinExistence type="inferred from homology"/>
<feature type="transmembrane region" description="Helical" evidence="7">
    <location>
        <begin position="429"/>
        <end position="448"/>
    </location>
</feature>
<evidence type="ECO:0000256" key="1">
    <source>
        <dbReference type="ARBA" id="ARBA00004141"/>
    </source>
</evidence>
<feature type="transmembrane region" description="Helical" evidence="7">
    <location>
        <begin position="487"/>
        <end position="509"/>
    </location>
</feature>
<gene>
    <name evidence="8" type="ORF">TcWFU_008594</name>
</gene>
<evidence type="ECO:0000256" key="4">
    <source>
        <dbReference type="ARBA" id="ARBA00022692"/>
    </source>
</evidence>
<dbReference type="InterPro" id="IPR001734">
    <property type="entry name" value="Na/solute_symporter"/>
</dbReference>
<feature type="transmembrane region" description="Helical" evidence="7">
    <location>
        <begin position="460"/>
        <end position="480"/>
    </location>
</feature>
<name>A0ABR4QBZ7_9CEST</name>
<feature type="transmembrane region" description="Helical" evidence="7">
    <location>
        <begin position="631"/>
        <end position="653"/>
    </location>
</feature>
<dbReference type="PANTHER" id="PTHR46154">
    <property type="match status" value="1"/>
</dbReference>
<dbReference type="EMBL" id="JAKROA010000005">
    <property type="protein sequence ID" value="KAL5107076.1"/>
    <property type="molecule type" value="Genomic_DNA"/>
</dbReference>
<feature type="transmembrane region" description="Helical" evidence="7">
    <location>
        <begin position="169"/>
        <end position="188"/>
    </location>
</feature>
<reference evidence="8 9" key="1">
    <citation type="journal article" date="2022" name="Front. Cell. Infect. Microbiol.">
        <title>The Genomes of Two Strains of Taenia crassiceps the Animal Model for the Study of Human Cysticercosis.</title>
        <authorList>
            <person name="Bobes R.J."/>
            <person name="Estrada K."/>
            <person name="Rios-Valencia D.G."/>
            <person name="Calderon-Gallegos A."/>
            <person name="de la Torre P."/>
            <person name="Carrero J.C."/>
            <person name="Sanchez-Flores A."/>
            <person name="Laclette J.P."/>
        </authorList>
    </citation>
    <scope>NUCLEOTIDE SEQUENCE [LARGE SCALE GENOMIC DNA]</scope>
    <source>
        <strain evidence="8">WFUcys</strain>
    </source>
</reference>
<accession>A0ABR4QBZ7</accession>
<feature type="transmembrane region" description="Helical" evidence="7">
    <location>
        <begin position="27"/>
        <end position="46"/>
    </location>
</feature>
<feature type="transmembrane region" description="Helical" evidence="7">
    <location>
        <begin position="260"/>
        <end position="285"/>
    </location>
</feature>
<sequence length="710" mass="79257">MRSTAREYVVRFAERIEEIYRDGGRRTSGVIITFFITKLVACTTFIETTREVHQNGVGGAYFSGIAACVAITMMAPIAVELKTKAPGARTFLQVMRARFGTSVHCLFCVCALSVNVGLSFEICSKSLTALMQISSNVSNELVLSIIIFTVGVTLGFGGTSSLFSSSYVITAFLVFVAVLTGDAIFYNAGLYPLGDCNRIVTLTACQRVQNGTTAVLSFRSLPAIYHALDEFGTYLVFLLLDQSFWQGILSSEPETSGFNLIASGFFFLPVAAVFGTACGLGYFALNMSYGQVMLSSLMERLGLIAYSVMEFLFGRFGSMLFNTVIFCTVTACTCSEVISISSVFVVDVYMTYIRPFKKTVEMNNCVLCGLRRARSGESKERCRCKSMAACVYCQRDDKDHQLACKVVDIRSTCPTHGEYRQYIEHTRNVRIWTIITVLAVFLFGTMLLDLVKVSLINIRHYVSALCGSVLGSLFFAFYWARVTHTAVFAGFVVGTLYAIGTIVAPYFISVIWLEVSSIGSIFLGAVVTALYTLITTKPLSEDEELEVWERTRSIDDPLQPWSEVYGKDLGIRNAHLLTEGLPRLDDVQRAFSFSSKILKYASILLLVLYLGVLPAFILIPAKLTFNQFQAWISMLLIWLSTSFMFLLIIPPVFGFEKARYVKNEQKASQYIRRQRTTTHSPSHYLQIVRAYFRSMRERIIRALPLAKKNN</sequence>
<comment type="subcellular location">
    <subcellularLocation>
        <location evidence="1">Membrane</location>
        <topology evidence="1">Multi-pass membrane protein</topology>
    </subcellularLocation>
</comment>
<keyword evidence="3" id="KW-0813">Transport</keyword>
<feature type="transmembrane region" description="Helical" evidence="7">
    <location>
        <begin position="58"/>
        <end position="79"/>
    </location>
</feature>
<organism evidence="8 9">
    <name type="scientific">Taenia crassiceps</name>
    <dbReference type="NCBI Taxonomy" id="6207"/>
    <lineage>
        <taxon>Eukaryota</taxon>
        <taxon>Metazoa</taxon>
        <taxon>Spiralia</taxon>
        <taxon>Lophotrochozoa</taxon>
        <taxon>Platyhelminthes</taxon>
        <taxon>Cestoda</taxon>
        <taxon>Eucestoda</taxon>
        <taxon>Cyclophyllidea</taxon>
        <taxon>Taeniidae</taxon>
        <taxon>Taenia</taxon>
    </lineage>
</organism>
<feature type="transmembrane region" description="Helical" evidence="7">
    <location>
        <begin position="597"/>
        <end position="619"/>
    </location>
</feature>
<evidence type="ECO:0000313" key="9">
    <source>
        <dbReference type="Proteomes" id="UP001651158"/>
    </source>
</evidence>
<evidence type="ECO:0000313" key="8">
    <source>
        <dbReference type="EMBL" id="KAL5107076.1"/>
    </source>
</evidence>
<evidence type="ECO:0000256" key="6">
    <source>
        <dbReference type="ARBA" id="ARBA00023136"/>
    </source>
</evidence>
<evidence type="ECO:0000256" key="3">
    <source>
        <dbReference type="ARBA" id="ARBA00022448"/>
    </source>
</evidence>
<comment type="caution">
    <text evidence="8">The sequence shown here is derived from an EMBL/GenBank/DDBJ whole genome shotgun (WGS) entry which is preliminary data.</text>
</comment>
<dbReference type="PANTHER" id="PTHR46154:SF4">
    <property type="entry name" value="UREA ACTIVE TRANSPORTER"/>
    <property type="match status" value="1"/>
</dbReference>
<dbReference type="InterPro" id="IPR031155">
    <property type="entry name" value="DUR"/>
</dbReference>
<dbReference type="Proteomes" id="UP001651158">
    <property type="component" value="Unassembled WGS sequence"/>
</dbReference>
<evidence type="ECO:0000256" key="5">
    <source>
        <dbReference type="ARBA" id="ARBA00022989"/>
    </source>
</evidence>
<dbReference type="InterPro" id="IPR038377">
    <property type="entry name" value="Na/Glc_symporter_sf"/>
</dbReference>
<keyword evidence="4 7" id="KW-0812">Transmembrane</keyword>
<evidence type="ECO:0000256" key="7">
    <source>
        <dbReference type="SAM" id="Phobius"/>
    </source>
</evidence>
<keyword evidence="6 7" id="KW-0472">Membrane</keyword>
<protein>
    <submittedName>
        <fullName evidence="8">Urea active transporter 1</fullName>
    </submittedName>
</protein>
<feature type="transmembrane region" description="Helical" evidence="7">
    <location>
        <begin position="297"/>
        <end position="317"/>
    </location>
</feature>
<keyword evidence="9" id="KW-1185">Reference proteome</keyword>
<feature type="transmembrane region" description="Helical" evidence="7">
    <location>
        <begin position="99"/>
        <end position="120"/>
    </location>
</feature>
<dbReference type="PROSITE" id="PS50283">
    <property type="entry name" value="NA_SOLUT_SYMP_3"/>
    <property type="match status" value="1"/>
</dbReference>
<feature type="transmembrane region" description="Helical" evidence="7">
    <location>
        <begin position="141"/>
        <end position="163"/>
    </location>
</feature>
<feature type="transmembrane region" description="Helical" evidence="7">
    <location>
        <begin position="323"/>
        <end position="349"/>
    </location>
</feature>
<dbReference type="Gene3D" id="1.20.1730.10">
    <property type="entry name" value="Sodium/glucose cotransporter"/>
    <property type="match status" value="1"/>
</dbReference>